<feature type="domain" description="PRORP" evidence="8">
    <location>
        <begin position="2"/>
        <end position="173"/>
    </location>
</feature>
<organism evidence="9 10">
    <name type="scientific">Haematococcus lacustris</name>
    <name type="common">Green alga</name>
    <name type="synonym">Haematococcus pluvialis</name>
    <dbReference type="NCBI Taxonomy" id="44745"/>
    <lineage>
        <taxon>Eukaryota</taxon>
        <taxon>Viridiplantae</taxon>
        <taxon>Chlorophyta</taxon>
        <taxon>core chlorophytes</taxon>
        <taxon>Chlorophyceae</taxon>
        <taxon>CS clade</taxon>
        <taxon>Chlamydomonadales</taxon>
        <taxon>Haematococcaceae</taxon>
        <taxon>Haematococcus</taxon>
    </lineage>
</organism>
<comment type="similarity">
    <text evidence="2">Belongs to the PPR family. P subfamily.</text>
</comment>
<evidence type="ECO:0000256" key="2">
    <source>
        <dbReference type="ARBA" id="ARBA00007626"/>
    </source>
</evidence>
<dbReference type="GO" id="GO:0046872">
    <property type="term" value="F:metal ion binding"/>
    <property type="evidence" value="ECO:0007669"/>
    <property type="project" value="UniProtKB-KW"/>
</dbReference>
<comment type="caution">
    <text evidence="9">The sequence shown here is derived from an EMBL/GenBank/DDBJ whole genome shotgun (WGS) entry which is preliminary data.</text>
</comment>
<keyword evidence="3" id="KW-0479">Metal-binding</keyword>
<evidence type="ECO:0000256" key="1">
    <source>
        <dbReference type="ARBA" id="ARBA00004173"/>
    </source>
</evidence>
<sequence>MEWYHRNGPYEILLDGANIAFFGGGNQPVFRWGQVMRLWDVVAQRHPGKRMLLMLHRKHMNGPDARAPAVEAFLDRLQQQKAFYYTPHGSNDDWYWMYAAVRARHQGLLVSNDELRDHIFSLLRPKHFLKWKAHHIVHYTFTPFQHIPPQLIYPPAYTSCVQQLRNGTWMFPCAGGGD</sequence>
<dbReference type="InterPro" id="IPR033495">
    <property type="entry name" value="MRPP3_PIN_dom"/>
</dbReference>
<evidence type="ECO:0000256" key="6">
    <source>
        <dbReference type="ARBA" id="ARBA00022946"/>
    </source>
</evidence>
<name>A0A699ZPY6_HAELA</name>
<evidence type="ECO:0000256" key="4">
    <source>
        <dbReference type="ARBA" id="ARBA00022801"/>
    </source>
</evidence>
<reference evidence="9 10" key="1">
    <citation type="submission" date="2020-02" db="EMBL/GenBank/DDBJ databases">
        <title>Draft genome sequence of Haematococcus lacustris strain NIES-144.</title>
        <authorList>
            <person name="Morimoto D."/>
            <person name="Nakagawa S."/>
            <person name="Yoshida T."/>
            <person name="Sawayama S."/>
        </authorList>
    </citation>
    <scope>NUCLEOTIDE SEQUENCE [LARGE SCALE GENOMIC DNA]</scope>
    <source>
        <strain evidence="9 10">NIES-144</strain>
    </source>
</reference>
<evidence type="ECO:0000259" key="8">
    <source>
        <dbReference type="Pfam" id="PF16953"/>
    </source>
</evidence>
<keyword evidence="4" id="KW-0378">Hydrolase</keyword>
<dbReference type="PANTHER" id="PTHR13547:SF1">
    <property type="entry name" value="MITOCHONDRIAL RIBONUCLEASE P CATALYTIC SUBUNIT"/>
    <property type="match status" value="1"/>
</dbReference>
<feature type="non-terminal residue" evidence="9">
    <location>
        <position position="178"/>
    </location>
</feature>
<dbReference type="InterPro" id="IPR031595">
    <property type="entry name" value="PRORP_C"/>
</dbReference>
<protein>
    <submittedName>
        <fullName evidence="9">PRORP domain-containing protein</fullName>
    </submittedName>
</protein>
<dbReference type="Gene3D" id="3.40.50.11980">
    <property type="match status" value="1"/>
</dbReference>
<evidence type="ECO:0000313" key="9">
    <source>
        <dbReference type="EMBL" id="GFH24331.1"/>
    </source>
</evidence>
<dbReference type="GO" id="GO:0005739">
    <property type="term" value="C:mitochondrion"/>
    <property type="evidence" value="ECO:0007669"/>
    <property type="project" value="UniProtKB-SubCell"/>
</dbReference>
<dbReference type="GO" id="GO:0001682">
    <property type="term" value="P:tRNA 5'-leader removal"/>
    <property type="evidence" value="ECO:0007669"/>
    <property type="project" value="TreeGrafter"/>
</dbReference>
<dbReference type="GO" id="GO:0004526">
    <property type="term" value="F:ribonuclease P activity"/>
    <property type="evidence" value="ECO:0007669"/>
    <property type="project" value="TreeGrafter"/>
</dbReference>
<dbReference type="AlphaFoldDB" id="A0A699ZPY6"/>
<evidence type="ECO:0000256" key="7">
    <source>
        <dbReference type="ARBA" id="ARBA00023128"/>
    </source>
</evidence>
<dbReference type="Proteomes" id="UP000485058">
    <property type="component" value="Unassembled WGS sequence"/>
</dbReference>
<evidence type="ECO:0000256" key="5">
    <source>
        <dbReference type="ARBA" id="ARBA00022833"/>
    </source>
</evidence>
<dbReference type="Pfam" id="PF16953">
    <property type="entry name" value="PRORP"/>
    <property type="match status" value="1"/>
</dbReference>
<proteinExistence type="inferred from homology"/>
<feature type="non-terminal residue" evidence="9">
    <location>
        <position position="1"/>
    </location>
</feature>
<evidence type="ECO:0000313" key="10">
    <source>
        <dbReference type="Proteomes" id="UP000485058"/>
    </source>
</evidence>
<dbReference type="CDD" id="cd18718">
    <property type="entry name" value="PIN_PRORP"/>
    <property type="match status" value="1"/>
</dbReference>
<dbReference type="PANTHER" id="PTHR13547">
    <property type="match status" value="1"/>
</dbReference>
<evidence type="ECO:0000256" key="3">
    <source>
        <dbReference type="ARBA" id="ARBA00022723"/>
    </source>
</evidence>
<keyword evidence="6" id="KW-0809">Transit peptide</keyword>
<keyword evidence="7" id="KW-0496">Mitochondrion</keyword>
<accession>A0A699ZPY6</accession>
<comment type="subcellular location">
    <subcellularLocation>
        <location evidence="1">Mitochondrion</location>
    </subcellularLocation>
</comment>
<keyword evidence="10" id="KW-1185">Reference proteome</keyword>
<dbReference type="EMBL" id="BLLF01002505">
    <property type="protein sequence ID" value="GFH24331.1"/>
    <property type="molecule type" value="Genomic_DNA"/>
</dbReference>
<gene>
    <name evidence="9" type="ORF">HaLaN_22105</name>
</gene>
<keyword evidence="5" id="KW-0862">Zinc</keyword>